<feature type="chain" id="PRO_5009258756" description="Penicillin-binding protein activator LpoB" evidence="2">
    <location>
        <begin position="27"/>
        <end position="207"/>
    </location>
</feature>
<dbReference type="InterPro" id="IPR014094">
    <property type="entry name" value="LpoB"/>
</dbReference>
<dbReference type="AlphaFoldDB" id="A0A1H1RDV1"/>
<sequence length="207" mass="22481">MKYTGKPTMIRSACLAAALLLTVGCAPQTQLLSSSSADRPVTMGLSAADFEQAAAAATQSLLASGAVDRSDGKKHVMVVSTILNDTMQRIDTDQLVKKIRVELLQSGKVQVTTAIGLNGAEDQMNTAFSELSQSRKVDRSTLVRQQLAAPDMSLSGKILQRNNRIDNRKQLVEYYFQLTLSDLRNGLAVWEGEEQISKMGSNKGTSW</sequence>
<dbReference type="EMBL" id="LT629748">
    <property type="protein sequence ID" value="SDS33862.1"/>
    <property type="molecule type" value="Genomic_DNA"/>
</dbReference>
<proteinExistence type="predicted"/>
<dbReference type="STRING" id="797277.SAMN05216198_1726"/>
<dbReference type="RefSeq" id="WP_197674264.1">
    <property type="nucleotide sequence ID" value="NZ_LT629748.1"/>
</dbReference>
<dbReference type="Gene3D" id="3.40.50.10610">
    <property type="entry name" value="ABC-type transport auxiliary lipoprotein component"/>
    <property type="match status" value="1"/>
</dbReference>
<evidence type="ECO:0000313" key="3">
    <source>
        <dbReference type="EMBL" id="SDS33862.1"/>
    </source>
</evidence>
<dbReference type="NCBIfam" id="TIGR02722">
    <property type="entry name" value="lp"/>
    <property type="match status" value="1"/>
</dbReference>
<organism evidence="3 4">
    <name type="scientific">Halopseudomonas litoralis</name>
    <dbReference type="NCBI Taxonomy" id="797277"/>
    <lineage>
        <taxon>Bacteria</taxon>
        <taxon>Pseudomonadati</taxon>
        <taxon>Pseudomonadota</taxon>
        <taxon>Gammaproteobacteria</taxon>
        <taxon>Pseudomonadales</taxon>
        <taxon>Pseudomonadaceae</taxon>
        <taxon>Halopseudomonas</taxon>
    </lineage>
</organism>
<accession>A0A1H1RDV1</accession>
<evidence type="ECO:0000256" key="2">
    <source>
        <dbReference type="SAM" id="SignalP"/>
    </source>
</evidence>
<dbReference type="PROSITE" id="PS51257">
    <property type="entry name" value="PROKAR_LIPOPROTEIN"/>
    <property type="match status" value="1"/>
</dbReference>
<dbReference type="Proteomes" id="UP000243426">
    <property type="component" value="Chromosome I"/>
</dbReference>
<keyword evidence="4" id="KW-1185">Reference proteome</keyword>
<dbReference type="Pfam" id="PF13036">
    <property type="entry name" value="LpoB"/>
    <property type="match status" value="1"/>
</dbReference>
<protein>
    <recommendedName>
        <fullName evidence="1">Penicillin-binding protein activator LpoB</fullName>
    </recommendedName>
</protein>
<evidence type="ECO:0000256" key="1">
    <source>
        <dbReference type="NCBIfam" id="TIGR02722"/>
    </source>
</evidence>
<reference evidence="4" key="1">
    <citation type="submission" date="2016-10" db="EMBL/GenBank/DDBJ databases">
        <authorList>
            <person name="Varghese N."/>
            <person name="Submissions S."/>
        </authorList>
    </citation>
    <scope>NUCLEOTIDE SEQUENCE [LARGE SCALE GENOMIC DNA]</scope>
    <source>
        <strain evidence="4">2SM5</strain>
    </source>
</reference>
<gene>
    <name evidence="3" type="ORF">SAMN05216198_1726</name>
</gene>
<keyword evidence="2" id="KW-0732">Signal</keyword>
<feature type="signal peptide" evidence="2">
    <location>
        <begin position="1"/>
        <end position="26"/>
    </location>
</feature>
<evidence type="ECO:0000313" key="4">
    <source>
        <dbReference type="Proteomes" id="UP000243426"/>
    </source>
</evidence>
<name>A0A1H1RDV1_9GAMM</name>